<feature type="domain" description="HTH lysR-type" evidence="8">
    <location>
        <begin position="10"/>
        <end position="67"/>
    </location>
</feature>
<accession>A0A936YUU4</accession>
<dbReference type="Gene3D" id="1.10.10.10">
    <property type="entry name" value="Winged helix-like DNA-binding domain superfamily/Winged helix DNA-binding domain"/>
    <property type="match status" value="1"/>
</dbReference>
<comment type="similarity">
    <text evidence="1">Belongs to the LysR transcriptional regulatory family.</text>
</comment>
<dbReference type="FunFam" id="1.10.10.10:FF:000001">
    <property type="entry name" value="LysR family transcriptional regulator"/>
    <property type="match status" value="1"/>
</dbReference>
<dbReference type="SUPFAM" id="SSF53850">
    <property type="entry name" value="Periplasmic binding protein-like II"/>
    <property type="match status" value="1"/>
</dbReference>
<gene>
    <name evidence="9" type="ORF">JJB09_24365</name>
</gene>
<dbReference type="PRINTS" id="PR00039">
    <property type="entry name" value="HTHLYSR"/>
</dbReference>
<evidence type="ECO:0000256" key="1">
    <source>
        <dbReference type="ARBA" id="ARBA00009437"/>
    </source>
</evidence>
<dbReference type="Gene3D" id="3.40.190.10">
    <property type="entry name" value="Periplasmic binding protein-like II"/>
    <property type="match status" value="2"/>
</dbReference>
<dbReference type="EMBL" id="JAEQNC010000019">
    <property type="protein sequence ID" value="MBL0375154.1"/>
    <property type="molecule type" value="Genomic_DNA"/>
</dbReference>
<protein>
    <recommendedName>
        <fullName evidence="6">HTH-type transcriptional regulator TtuA</fullName>
    </recommendedName>
    <alternativeName>
        <fullName evidence="7">Tartrate utilization transcriptional regulator</fullName>
    </alternativeName>
</protein>
<dbReference type="InterPro" id="IPR058163">
    <property type="entry name" value="LysR-type_TF_proteobact-type"/>
</dbReference>
<organism evidence="9 10">
    <name type="scientific">Rhizobium setariae</name>
    <dbReference type="NCBI Taxonomy" id="2801340"/>
    <lineage>
        <taxon>Bacteria</taxon>
        <taxon>Pseudomonadati</taxon>
        <taxon>Pseudomonadota</taxon>
        <taxon>Alphaproteobacteria</taxon>
        <taxon>Hyphomicrobiales</taxon>
        <taxon>Rhizobiaceae</taxon>
        <taxon>Rhizobium/Agrobacterium group</taxon>
        <taxon>Rhizobium</taxon>
    </lineage>
</organism>
<evidence type="ECO:0000256" key="4">
    <source>
        <dbReference type="ARBA" id="ARBA00023163"/>
    </source>
</evidence>
<keyword evidence="4" id="KW-0804">Transcription</keyword>
<keyword evidence="3" id="KW-0238">DNA-binding</keyword>
<dbReference type="RefSeq" id="WP_201663702.1">
    <property type="nucleotide sequence ID" value="NZ_JAEQNC010000019.1"/>
</dbReference>
<dbReference type="PANTHER" id="PTHR30537:SF26">
    <property type="entry name" value="GLYCINE CLEAVAGE SYSTEM TRANSCRIPTIONAL ACTIVATOR"/>
    <property type="match status" value="1"/>
</dbReference>
<comment type="function">
    <text evidence="5">Transcriptional regulator of the ttuABCDE tartrate utilization operon.</text>
</comment>
<dbReference type="AlphaFoldDB" id="A0A936YUU4"/>
<dbReference type="GO" id="GO:0006351">
    <property type="term" value="P:DNA-templated transcription"/>
    <property type="evidence" value="ECO:0007669"/>
    <property type="project" value="TreeGrafter"/>
</dbReference>
<evidence type="ECO:0000256" key="6">
    <source>
        <dbReference type="ARBA" id="ARBA00067332"/>
    </source>
</evidence>
<dbReference type="Pfam" id="PF00126">
    <property type="entry name" value="HTH_1"/>
    <property type="match status" value="1"/>
</dbReference>
<evidence type="ECO:0000256" key="3">
    <source>
        <dbReference type="ARBA" id="ARBA00023125"/>
    </source>
</evidence>
<reference evidence="9" key="1">
    <citation type="submission" date="2021-01" db="EMBL/GenBank/DDBJ databases">
        <title>Rhizobium sp. strain KVB221 16S ribosomal RNA gene Genome sequencing and assembly.</title>
        <authorList>
            <person name="Kang M."/>
        </authorList>
    </citation>
    <scope>NUCLEOTIDE SEQUENCE</scope>
    <source>
        <strain evidence="9">KVB221</strain>
    </source>
</reference>
<dbReference type="PANTHER" id="PTHR30537">
    <property type="entry name" value="HTH-TYPE TRANSCRIPTIONAL REGULATOR"/>
    <property type="match status" value="1"/>
</dbReference>
<evidence type="ECO:0000259" key="8">
    <source>
        <dbReference type="PROSITE" id="PS50931"/>
    </source>
</evidence>
<dbReference type="InterPro" id="IPR000847">
    <property type="entry name" value="LysR_HTH_N"/>
</dbReference>
<sequence length="310" mass="33913">MTSMQRRLLPSTSALTAFDAVARTGSFSAAAQELSLTQGAISRQIALLEEQLGAKLFDRNSRGVTLTDTGRVYAAGIAEVIHKIRTLSFEAMAAGRENALSLAIPPTFGTRWLMPRIPGFVKANPNIIINFATRIGRVDFEAEGLDAAIHIGRPDWPDADCKLMMHEMVAPVCSPDFLKTHPVARPERLLSLPLIEMASRPGAWEHWFASLSIEARLSGGMRFEQFSNVAQACIAGLGVALMPLFLITSELQIGRLVLAYDHPVQSLSAYYLVRPQRKVSYPPVVAFSEWLMAEVATFESEAAGDSVIAW</sequence>
<dbReference type="Pfam" id="PF03466">
    <property type="entry name" value="LysR_substrate"/>
    <property type="match status" value="1"/>
</dbReference>
<comment type="caution">
    <text evidence="9">The sequence shown here is derived from an EMBL/GenBank/DDBJ whole genome shotgun (WGS) entry which is preliminary data.</text>
</comment>
<evidence type="ECO:0000256" key="5">
    <source>
        <dbReference type="ARBA" id="ARBA00054626"/>
    </source>
</evidence>
<dbReference type="SUPFAM" id="SSF46785">
    <property type="entry name" value="Winged helix' DNA-binding domain"/>
    <property type="match status" value="1"/>
</dbReference>
<dbReference type="Proteomes" id="UP000633219">
    <property type="component" value="Unassembled WGS sequence"/>
</dbReference>
<dbReference type="InterPro" id="IPR005119">
    <property type="entry name" value="LysR_subst-bd"/>
</dbReference>
<evidence type="ECO:0000313" key="10">
    <source>
        <dbReference type="Proteomes" id="UP000633219"/>
    </source>
</evidence>
<keyword evidence="10" id="KW-1185">Reference proteome</keyword>
<dbReference type="GO" id="GO:0003700">
    <property type="term" value="F:DNA-binding transcription factor activity"/>
    <property type="evidence" value="ECO:0007669"/>
    <property type="project" value="InterPro"/>
</dbReference>
<evidence type="ECO:0000256" key="7">
    <source>
        <dbReference type="ARBA" id="ARBA00083243"/>
    </source>
</evidence>
<keyword evidence="2" id="KW-0805">Transcription regulation</keyword>
<name>A0A936YUU4_9HYPH</name>
<dbReference type="InterPro" id="IPR036390">
    <property type="entry name" value="WH_DNA-bd_sf"/>
</dbReference>
<dbReference type="InterPro" id="IPR036388">
    <property type="entry name" value="WH-like_DNA-bd_sf"/>
</dbReference>
<dbReference type="CDD" id="cd08481">
    <property type="entry name" value="PBP2_GcdR_like"/>
    <property type="match status" value="1"/>
</dbReference>
<evidence type="ECO:0000256" key="2">
    <source>
        <dbReference type="ARBA" id="ARBA00023015"/>
    </source>
</evidence>
<evidence type="ECO:0000313" key="9">
    <source>
        <dbReference type="EMBL" id="MBL0375154.1"/>
    </source>
</evidence>
<proteinExistence type="inferred from homology"/>
<dbReference type="GO" id="GO:0043565">
    <property type="term" value="F:sequence-specific DNA binding"/>
    <property type="evidence" value="ECO:0007669"/>
    <property type="project" value="TreeGrafter"/>
</dbReference>
<dbReference type="PROSITE" id="PS50931">
    <property type="entry name" value="HTH_LYSR"/>
    <property type="match status" value="1"/>
</dbReference>